<reference evidence="13 14" key="1">
    <citation type="journal article" date="2019" name="Sci. Rep.">
        <title>Orb-weaving spider Araneus ventricosus genome elucidates the spidroin gene catalogue.</title>
        <authorList>
            <person name="Kono N."/>
            <person name="Nakamura H."/>
            <person name="Ohtoshi R."/>
            <person name="Moran D.A.P."/>
            <person name="Shinohara A."/>
            <person name="Yoshida Y."/>
            <person name="Fujiwara M."/>
            <person name="Mori M."/>
            <person name="Tomita M."/>
            <person name="Arakawa K."/>
        </authorList>
    </citation>
    <scope>NUCLEOTIDE SEQUENCE [LARGE SCALE GENOMIC DNA]</scope>
</reference>
<keyword evidence="5 12" id="KW-0812">Transmembrane</keyword>
<sequence>MNNHLLLYFYFSVTGIRIWTAVLSTGFVCTFYTSIGGIKAVVWTDFFQALMMYGSILVIVVKGTIDLGGFDVVWQRNFEGERIEFWRWVFYLLIFTL</sequence>
<keyword evidence="6 12" id="KW-1133">Transmembrane helix</keyword>
<dbReference type="Gene3D" id="1.20.1730.10">
    <property type="entry name" value="Sodium/glucose cotransporter"/>
    <property type="match status" value="1"/>
</dbReference>
<evidence type="ECO:0008006" key="15">
    <source>
        <dbReference type="Google" id="ProtNLM"/>
    </source>
</evidence>
<keyword evidence="9 12" id="KW-0472">Membrane</keyword>
<keyword evidence="10" id="KW-0739">Sodium transport</keyword>
<evidence type="ECO:0000313" key="13">
    <source>
        <dbReference type="EMBL" id="GBO31786.1"/>
    </source>
</evidence>
<dbReference type="PROSITE" id="PS50283">
    <property type="entry name" value="NA_SOLUT_SYMP_3"/>
    <property type="match status" value="1"/>
</dbReference>
<gene>
    <name evidence="13" type="ORF">AVEN_6140_1</name>
</gene>
<dbReference type="Pfam" id="PF00474">
    <property type="entry name" value="SSF"/>
    <property type="match status" value="1"/>
</dbReference>
<organism evidence="13 14">
    <name type="scientific">Araneus ventricosus</name>
    <name type="common">Orbweaver spider</name>
    <name type="synonym">Epeira ventricosa</name>
    <dbReference type="NCBI Taxonomy" id="182803"/>
    <lineage>
        <taxon>Eukaryota</taxon>
        <taxon>Metazoa</taxon>
        <taxon>Ecdysozoa</taxon>
        <taxon>Arthropoda</taxon>
        <taxon>Chelicerata</taxon>
        <taxon>Arachnida</taxon>
        <taxon>Araneae</taxon>
        <taxon>Araneomorphae</taxon>
        <taxon>Entelegynae</taxon>
        <taxon>Araneoidea</taxon>
        <taxon>Araneidae</taxon>
        <taxon>Araneus</taxon>
    </lineage>
</organism>
<dbReference type="InterPro" id="IPR038377">
    <property type="entry name" value="Na/Glc_symporter_sf"/>
</dbReference>
<protein>
    <recommendedName>
        <fullName evidence="15">Sodium-dependent multivitamin transporter</fullName>
    </recommendedName>
</protein>
<keyword evidence="8" id="KW-0406">Ion transport</keyword>
<evidence type="ECO:0000313" key="14">
    <source>
        <dbReference type="Proteomes" id="UP000499080"/>
    </source>
</evidence>
<evidence type="ECO:0000256" key="3">
    <source>
        <dbReference type="ARBA" id="ARBA00022448"/>
    </source>
</evidence>
<evidence type="ECO:0000256" key="11">
    <source>
        <dbReference type="RuleBase" id="RU362091"/>
    </source>
</evidence>
<keyword evidence="4" id="KW-1003">Cell membrane</keyword>
<evidence type="ECO:0000256" key="8">
    <source>
        <dbReference type="ARBA" id="ARBA00023065"/>
    </source>
</evidence>
<evidence type="ECO:0000256" key="5">
    <source>
        <dbReference type="ARBA" id="ARBA00022692"/>
    </source>
</evidence>
<evidence type="ECO:0000256" key="12">
    <source>
        <dbReference type="SAM" id="Phobius"/>
    </source>
</evidence>
<evidence type="ECO:0000256" key="7">
    <source>
        <dbReference type="ARBA" id="ARBA00023053"/>
    </source>
</evidence>
<comment type="similarity">
    <text evidence="2 11">Belongs to the sodium:solute symporter (SSF) (TC 2.A.21) family.</text>
</comment>
<dbReference type="AlphaFoldDB" id="A0A4Y2W5H4"/>
<dbReference type="EMBL" id="BGPR01055154">
    <property type="protein sequence ID" value="GBO31786.1"/>
    <property type="molecule type" value="Genomic_DNA"/>
</dbReference>
<evidence type="ECO:0000256" key="4">
    <source>
        <dbReference type="ARBA" id="ARBA00022475"/>
    </source>
</evidence>
<dbReference type="OrthoDB" id="6132759at2759"/>
<feature type="transmembrane region" description="Helical" evidence="12">
    <location>
        <begin position="7"/>
        <end position="35"/>
    </location>
</feature>
<dbReference type="InterPro" id="IPR001734">
    <property type="entry name" value="Na/solute_symporter"/>
</dbReference>
<dbReference type="PANTHER" id="PTHR42985:SF40">
    <property type="entry name" value="LD47995P-RELATED"/>
    <property type="match status" value="1"/>
</dbReference>
<dbReference type="Proteomes" id="UP000499080">
    <property type="component" value="Unassembled WGS sequence"/>
</dbReference>
<evidence type="ECO:0000256" key="2">
    <source>
        <dbReference type="ARBA" id="ARBA00006434"/>
    </source>
</evidence>
<evidence type="ECO:0000256" key="10">
    <source>
        <dbReference type="ARBA" id="ARBA00023201"/>
    </source>
</evidence>
<dbReference type="GO" id="GO:0006814">
    <property type="term" value="P:sodium ion transport"/>
    <property type="evidence" value="ECO:0007669"/>
    <property type="project" value="UniProtKB-KW"/>
</dbReference>
<evidence type="ECO:0000256" key="9">
    <source>
        <dbReference type="ARBA" id="ARBA00023136"/>
    </source>
</evidence>
<evidence type="ECO:0000256" key="6">
    <source>
        <dbReference type="ARBA" id="ARBA00022989"/>
    </source>
</evidence>
<dbReference type="GO" id="GO:0015293">
    <property type="term" value="F:symporter activity"/>
    <property type="evidence" value="ECO:0007669"/>
    <property type="project" value="TreeGrafter"/>
</dbReference>
<comment type="subcellular location">
    <subcellularLocation>
        <location evidence="1">Cell membrane</location>
        <topology evidence="1">Multi-pass membrane protein</topology>
    </subcellularLocation>
</comment>
<dbReference type="GO" id="GO:0005886">
    <property type="term" value="C:plasma membrane"/>
    <property type="evidence" value="ECO:0007669"/>
    <property type="project" value="UniProtKB-SubCell"/>
</dbReference>
<name>A0A4Y2W5H4_ARAVE</name>
<evidence type="ECO:0000256" key="1">
    <source>
        <dbReference type="ARBA" id="ARBA00004651"/>
    </source>
</evidence>
<proteinExistence type="inferred from homology"/>
<accession>A0A4Y2W5H4</accession>
<dbReference type="PANTHER" id="PTHR42985">
    <property type="entry name" value="SODIUM-COUPLED MONOCARBOXYLATE TRANSPORTER"/>
    <property type="match status" value="1"/>
</dbReference>
<keyword evidence="3" id="KW-0813">Transport</keyword>
<feature type="transmembrane region" description="Helical" evidence="12">
    <location>
        <begin position="41"/>
        <end position="61"/>
    </location>
</feature>
<dbReference type="InterPro" id="IPR051163">
    <property type="entry name" value="Sodium:Solute_Symporter_SSF"/>
</dbReference>
<keyword evidence="14" id="KW-1185">Reference proteome</keyword>
<keyword evidence="7" id="KW-0915">Sodium</keyword>
<comment type="caution">
    <text evidence="13">The sequence shown here is derived from an EMBL/GenBank/DDBJ whole genome shotgun (WGS) entry which is preliminary data.</text>
</comment>